<evidence type="ECO:0000259" key="2">
    <source>
        <dbReference type="Pfam" id="PF00239"/>
    </source>
</evidence>
<feature type="domain" description="Resolvase/invertase-type recombinase catalytic" evidence="2">
    <location>
        <begin position="80"/>
        <end position="126"/>
    </location>
</feature>
<name>A0ABW2P8G2_9ACTN</name>
<dbReference type="InterPro" id="IPR006119">
    <property type="entry name" value="Resolv_N"/>
</dbReference>
<feature type="domain" description="DNA-binding phage zinc finger" evidence="3">
    <location>
        <begin position="9"/>
        <end position="49"/>
    </location>
</feature>
<evidence type="ECO:0000259" key="3">
    <source>
        <dbReference type="Pfam" id="PF24623"/>
    </source>
</evidence>
<evidence type="ECO:0000313" key="4">
    <source>
        <dbReference type="EMBL" id="MFC7384520.1"/>
    </source>
</evidence>
<feature type="region of interest" description="Disordered" evidence="1">
    <location>
        <begin position="119"/>
        <end position="200"/>
    </location>
</feature>
<keyword evidence="5" id="KW-1185">Reference proteome</keyword>
<dbReference type="Pfam" id="PF00239">
    <property type="entry name" value="Resolvase"/>
    <property type="match status" value="1"/>
</dbReference>
<proteinExistence type="predicted"/>
<sequence>MATSPKVAPCDHCDAPAGAPCRTGRGKVAVQYHTARFRLVPALAKALNVPSPAIRKPGTAWIEPPRPAAADVEPAGHVRIGYARASTGRQSLDAQLDVLKAAGVTRVFAEKISTRATTRPELDKAVTPRPRPSCACCATTTNRPRSDPVGPVKTRGAAERGSHHRRIASAARRQTRYSGFPPTSSPPPTVRWNGIRRTTS</sequence>
<organism evidence="4 5">
    <name type="scientific">Sphaerisporangium rhizosphaerae</name>
    <dbReference type="NCBI Taxonomy" id="2269375"/>
    <lineage>
        <taxon>Bacteria</taxon>
        <taxon>Bacillati</taxon>
        <taxon>Actinomycetota</taxon>
        <taxon>Actinomycetes</taxon>
        <taxon>Streptosporangiales</taxon>
        <taxon>Streptosporangiaceae</taxon>
        <taxon>Sphaerisporangium</taxon>
    </lineage>
</organism>
<dbReference type="Gene3D" id="3.40.50.1390">
    <property type="entry name" value="Resolvase, N-terminal catalytic domain"/>
    <property type="match status" value="1"/>
</dbReference>
<dbReference type="EMBL" id="JBHTCG010000012">
    <property type="protein sequence ID" value="MFC7384520.1"/>
    <property type="molecule type" value="Genomic_DNA"/>
</dbReference>
<accession>A0ABW2P8G2</accession>
<dbReference type="RefSeq" id="WP_380828300.1">
    <property type="nucleotide sequence ID" value="NZ_JBHTCG010000012.1"/>
</dbReference>
<dbReference type="InterPro" id="IPR036162">
    <property type="entry name" value="Resolvase-like_N_sf"/>
</dbReference>
<gene>
    <name evidence="4" type="ORF">ACFQSB_20075</name>
</gene>
<dbReference type="Proteomes" id="UP001596496">
    <property type="component" value="Unassembled WGS sequence"/>
</dbReference>
<comment type="caution">
    <text evidence="4">The sequence shown here is derived from an EMBL/GenBank/DDBJ whole genome shotgun (WGS) entry which is preliminary data.</text>
</comment>
<evidence type="ECO:0000313" key="5">
    <source>
        <dbReference type="Proteomes" id="UP001596496"/>
    </source>
</evidence>
<dbReference type="SUPFAM" id="SSF53041">
    <property type="entry name" value="Resolvase-like"/>
    <property type="match status" value="1"/>
</dbReference>
<evidence type="ECO:0000256" key="1">
    <source>
        <dbReference type="SAM" id="MobiDB-lite"/>
    </source>
</evidence>
<dbReference type="InterPro" id="IPR056911">
    <property type="entry name" value="Phage_Znf_bind_put"/>
</dbReference>
<dbReference type="Pfam" id="PF24623">
    <property type="entry name" value="Phage_zn_bind_8"/>
    <property type="match status" value="1"/>
</dbReference>
<protein>
    <submittedName>
        <fullName evidence="4">Recombinase family protein</fullName>
    </submittedName>
</protein>
<reference evidence="5" key="1">
    <citation type="journal article" date="2019" name="Int. J. Syst. Evol. Microbiol.">
        <title>The Global Catalogue of Microorganisms (GCM) 10K type strain sequencing project: providing services to taxonomists for standard genome sequencing and annotation.</title>
        <authorList>
            <consortium name="The Broad Institute Genomics Platform"/>
            <consortium name="The Broad Institute Genome Sequencing Center for Infectious Disease"/>
            <person name="Wu L."/>
            <person name="Ma J."/>
        </authorList>
    </citation>
    <scope>NUCLEOTIDE SEQUENCE [LARGE SCALE GENOMIC DNA]</scope>
    <source>
        <strain evidence="5">CECT 7649</strain>
    </source>
</reference>